<dbReference type="Gene3D" id="3.30.750.140">
    <property type="match status" value="1"/>
</dbReference>
<dbReference type="AlphaFoldDB" id="A0A2N7PMZ1"/>
<gene>
    <name evidence="2" type="ORF">C0190_04900</name>
</gene>
<dbReference type="Pfam" id="PF02120">
    <property type="entry name" value="Flg_hook"/>
    <property type="match status" value="1"/>
</dbReference>
<reference evidence="2 3" key="1">
    <citation type="submission" date="2018-01" db="EMBL/GenBank/DDBJ databases">
        <title>Metagenomic assembled genomes from two thermal pools in the Uzon Caldera, Kamchatka, Russia.</title>
        <authorList>
            <person name="Wilkins L."/>
            <person name="Ettinger C."/>
        </authorList>
    </citation>
    <scope>NUCLEOTIDE SEQUENCE [LARGE SCALE GENOMIC DNA]</scope>
    <source>
        <strain evidence="2">ZAV-08</strain>
    </source>
</reference>
<protein>
    <recommendedName>
        <fullName evidence="1">Flagellar hook-length control protein-like C-terminal domain-containing protein</fullName>
    </recommendedName>
</protein>
<sequence>MIKILNNSLNLNIQGLNNFCSQDKENISDLFLFIFLNLIEENFSENIENKNFSRGFSLLEFFNNNKNIKGSQDLIEKSDENEELDLIKLFWLQIFSNNELKSLDGKDSIDSKSSKLNLSNETSTLKSLNLTLNEQNKVKSFELDEEKLSFIKEIISLTINNKINFSQLNQIIEKVFSDSAINNITELKEKFSRVLNFLKSENVSNNSQIFQDKKEFLVNQDIKWISTDELLSQMENSNINEIKSSTFINPQNSDEIIQLNKEAIQSYLDVFQNNNQNNDKQKNEENQNLLFKDWVNNSKNFNDNSFVFSLNKKYPNQDEPMEQFGRGDDLMVKKVEILKENLKFYDSLDKKFKIEANDFQKIFDITSIKSDFKIENTVKSEDIKTMDFHKFPDDFLKIIKEMSLEMQPDGEKRAFIKLEPPEMGFLELEIKVKNKNVEIIVRIEKPELLQEIKQNLHYIKTTFKESGLNLKEFQMFLGSSFEGRTLARDFGRENRDYSRVIEKTERMDQESLISEILMPFYNRNGKYYYVV</sequence>
<evidence type="ECO:0000259" key="1">
    <source>
        <dbReference type="Pfam" id="PF02120"/>
    </source>
</evidence>
<evidence type="ECO:0000313" key="3">
    <source>
        <dbReference type="Proteomes" id="UP000235460"/>
    </source>
</evidence>
<dbReference type="CDD" id="cd17470">
    <property type="entry name" value="T3SS_Flik_C"/>
    <property type="match status" value="1"/>
</dbReference>
<organism evidence="2 3">
    <name type="scientific">Thermodesulfobacterium geofontis</name>
    <dbReference type="NCBI Taxonomy" id="1295609"/>
    <lineage>
        <taxon>Bacteria</taxon>
        <taxon>Pseudomonadati</taxon>
        <taxon>Thermodesulfobacteriota</taxon>
        <taxon>Thermodesulfobacteria</taxon>
        <taxon>Thermodesulfobacteriales</taxon>
        <taxon>Thermodesulfobacteriaceae</taxon>
        <taxon>Thermodesulfobacterium</taxon>
    </lineage>
</organism>
<feature type="domain" description="Flagellar hook-length control protein-like C-terminal" evidence="1">
    <location>
        <begin position="404"/>
        <end position="480"/>
    </location>
</feature>
<accession>A0A2N7PMZ1</accession>
<proteinExistence type="predicted"/>
<name>A0A2N7PMZ1_9BACT</name>
<dbReference type="EMBL" id="PNIK01000068">
    <property type="protein sequence ID" value="PMP66702.1"/>
    <property type="molecule type" value="Genomic_DNA"/>
</dbReference>
<evidence type="ECO:0000313" key="2">
    <source>
        <dbReference type="EMBL" id="PMP66702.1"/>
    </source>
</evidence>
<dbReference type="Proteomes" id="UP000235460">
    <property type="component" value="Unassembled WGS sequence"/>
</dbReference>
<dbReference type="InterPro" id="IPR021136">
    <property type="entry name" value="Flagellar_hook_control-like_C"/>
</dbReference>
<dbReference type="InterPro" id="IPR038610">
    <property type="entry name" value="FliK-like_C_sf"/>
</dbReference>
<comment type="caution">
    <text evidence="2">The sequence shown here is derived from an EMBL/GenBank/DDBJ whole genome shotgun (WGS) entry which is preliminary data.</text>
</comment>